<feature type="domain" description="Thioredoxin" evidence="11">
    <location>
        <begin position="24"/>
        <end position="183"/>
    </location>
</feature>
<evidence type="ECO:0000256" key="8">
    <source>
        <dbReference type="ARBA" id="ARBA00032077"/>
    </source>
</evidence>
<dbReference type="STRING" id="694327.DFW101_1980"/>
<dbReference type="GO" id="GO:0102039">
    <property type="term" value="F:NADH-dependent peroxiredoxin activity"/>
    <property type="evidence" value="ECO:0007669"/>
    <property type="project" value="UniProtKB-EC"/>
</dbReference>
<dbReference type="RefSeq" id="WP_009181371.1">
    <property type="nucleotide sequence ID" value="NZ_CM001368.1"/>
</dbReference>
<dbReference type="GO" id="GO:0033554">
    <property type="term" value="P:cellular response to stress"/>
    <property type="evidence" value="ECO:0007669"/>
    <property type="project" value="TreeGrafter"/>
</dbReference>
<accession>G7Q6Q1</accession>
<dbReference type="EC" id="1.11.1.26" evidence="2"/>
<comment type="catalytic activity">
    <reaction evidence="9">
        <text>a hydroperoxide + NADH + H(+) = an alcohol + NAD(+) + H2O</text>
        <dbReference type="Rhea" id="RHEA:62628"/>
        <dbReference type="ChEBI" id="CHEBI:15377"/>
        <dbReference type="ChEBI" id="CHEBI:15378"/>
        <dbReference type="ChEBI" id="CHEBI:30879"/>
        <dbReference type="ChEBI" id="CHEBI:35924"/>
        <dbReference type="ChEBI" id="CHEBI:57540"/>
        <dbReference type="ChEBI" id="CHEBI:57945"/>
        <dbReference type="EC" id="1.11.1.26"/>
    </reaction>
</comment>
<dbReference type="CDD" id="cd03015">
    <property type="entry name" value="PRX_Typ2cys"/>
    <property type="match status" value="1"/>
</dbReference>
<dbReference type="AlphaFoldDB" id="G7Q6Q1"/>
<dbReference type="InterPro" id="IPR013766">
    <property type="entry name" value="Thioredoxin_domain"/>
</dbReference>
<dbReference type="Pfam" id="PF00578">
    <property type="entry name" value="AhpC-TSA"/>
    <property type="match status" value="1"/>
</dbReference>
<dbReference type="GO" id="GO:0005829">
    <property type="term" value="C:cytosol"/>
    <property type="evidence" value="ECO:0007669"/>
    <property type="project" value="TreeGrafter"/>
</dbReference>
<evidence type="ECO:0000313" key="13">
    <source>
        <dbReference type="Proteomes" id="UP000004662"/>
    </source>
</evidence>
<dbReference type="PANTHER" id="PTHR10681:SF121">
    <property type="entry name" value="ALKYL HYDROPEROXIDE REDUCTASE C"/>
    <property type="match status" value="1"/>
</dbReference>
<evidence type="ECO:0000256" key="6">
    <source>
        <dbReference type="ARBA" id="ARBA00023002"/>
    </source>
</evidence>
<sequence length="221" mass="25028">MHDHEHVHEHEYEEDCCVEEVSEATVGQEVADFSLKVYDPVEGAFGEMDTEEIKKDGKWTILVFYPADFTFVCPTELADLATKHEELVKLGFEVFSVSTDTEFAHLAWRNSERLLENVKFKMASDPTGQISRYFGVYDAESGLALRGTFIINPDGLLVSKEINFYNVGRNADELLRKCQANVYLRENPAEACPAKWTPGGQTLTPSEKLVGKVYENYNEMP</sequence>
<evidence type="ECO:0000259" key="11">
    <source>
        <dbReference type="PROSITE" id="PS51352"/>
    </source>
</evidence>
<gene>
    <name evidence="12" type="ORF">DFW101_1980</name>
</gene>
<proteinExistence type="predicted"/>
<protein>
    <recommendedName>
        <fullName evidence="3">Alkyl hydroperoxide reductase C</fullName>
        <ecNumber evidence="2">1.11.1.26</ecNumber>
    </recommendedName>
    <alternativeName>
        <fullName evidence="8">Peroxiredoxin</fullName>
    </alternativeName>
</protein>
<dbReference type="Gene3D" id="3.40.30.10">
    <property type="entry name" value="Glutaredoxin"/>
    <property type="match status" value="1"/>
</dbReference>
<dbReference type="InterPro" id="IPR000866">
    <property type="entry name" value="AhpC/TSA"/>
</dbReference>
<evidence type="ECO:0000256" key="5">
    <source>
        <dbReference type="ARBA" id="ARBA00022862"/>
    </source>
</evidence>
<dbReference type="InterPro" id="IPR036249">
    <property type="entry name" value="Thioredoxin-like_sf"/>
</dbReference>
<name>G7Q6Q1_9BACT</name>
<evidence type="ECO:0000256" key="3">
    <source>
        <dbReference type="ARBA" id="ARBA00017462"/>
    </source>
</evidence>
<evidence type="ECO:0000256" key="4">
    <source>
        <dbReference type="ARBA" id="ARBA00022559"/>
    </source>
</evidence>
<dbReference type="PROSITE" id="PS51352">
    <property type="entry name" value="THIOREDOXIN_2"/>
    <property type="match status" value="1"/>
</dbReference>
<evidence type="ECO:0000256" key="9">
    <source>
        <dbReference type="ARBA" id="ARBA00047572"/>
    </source>
</evidence>
<dbReference type="GO" id="GO:0042744">
    <property type="term" value="P:hydrogen peroxide catabolic process"/>
    <property type="evidence" value="ECO:0007669"/>
    <property type="project" value="TreeGrafter"/>
</dbReference>
<dbReference type="PIRSF" id="PIRSF000239">
    <property type="entry name" value="AHPC"/>
    <property type="match status" value="1"/>
</dbReference>
<evidence type="ECO:0000256" key="7">
    <source>
        <dbReference type="ARBA" id="ARBA00023284"/>
    </source>
</evidence>
<keyword evidence="13" id="KW-1185">Reference proteome</keyword>
<evidence type="ECO:0000256" key="2">
    <source>
        <dbReference type="ARBA" id="ARBA00013021"/>
    </source>
</evidence>
<dbReference type="GO" id="GO:0006979">
    <property type="term" value="P:response to oxidative stress"/>
    <property type="evidence" value="ECO:0007669"/>
    <property type="project" value="TreeGrafter"/>
</dbReference>
<evidence type="ECO:0000256" key="10">
    <source>
        <dbReference type="PIRSR" id="PIRSR000239-1"/>
    </source>
</evidence>
<feature type="active site" description="Cysteine sulfenic acid (-SOH) intermediate; for peroxidase activity" evidence="10">
    <location>
        <position position="73"/>
    </location>
</feature>
<keyword evidence="6 12" id="KW-0560">Oxidoreductase</keyword>
<dbReference type="HOGENOM" id="CLU_042529_21_3_7"/>
<dbReference type="SUPFAM" id="SSF52833">
    <property type="entry name" value="Thioredoxin-like"/>
    <property type="match status" value="1"/>
</dbReference>
<dbReference type="OrthoDB" id="9812811at2"/>
<comment type="subunit">
    <text evidence="1">Homodimer; disulfide-linked, upon oxidation. 5 homodimers assemble to form a ring-like decamer.</text>
</comment>
<dbReference type="InterPro" id="IPR050217">
    <property type="entry name" value="Peroxiredoxin"/>
</dbReference>
<dbReference type="eggNOG" id="COG0450">
    <property type="taxonomic scope" value="Bacteria"/>
</dbReference>
<keyword evidence="7" id="KW-0676">Redox-active center</keyword>
<dbReference type="GO" id="GO:0045454">
    <property type="term" value="P:cell redox homeostasis"/>
    <property type="evidence" value="ECO:0007669"/>
    <property type="project" value="TreeGrafter"/>
</dbReference>
<dbReference type="InterPro" id="IPR024706">
    <property type="entry name" value="Peroxiredoxin_AhpC-typ"/>
</dbReference>
<reference evidence="13" key="1">
    <citation type="journal article" date="2015" name="Genome Announc.">
        <title>High-Quality Draft Genome Sequence of Desulfovibrio carbinoliphilus FW-101-2B, an Organic Acid-Oxidizing Sulfate-Reducing Bacterium Isolated from Uranium(VI)-Contaminated Groundwater.</title>
        <authorList>
            <person name="Ramsay B.D."/>
            <person name="Hwang C."/>
            <person name="Woo H.L."/>
            <person name="Carroll S.L."/>
            <person name="Lucas S."/>
            <person name="Han J."/>
            <person name="Lapidus A.L."/>
            <person name="Cheng J.F."/>
            <person name="Goodwin L.A."/>
            <person name="Pitluck S."/>
            <person name="Peters L."/>
            <person name="Chertkov O."/>
            <person name="Held B."/>
            <person name="Detter J.C."/>
            <person name="Han C.S."/>
            <person name="Tapia R."/>
            <person name="Land M.L."/>
            <person name="Hauser L.J."/>
            <person name="Kyrpides N.C."/>
            <person name="Ivanova N.N."/>
            <person name="Mikhailova N."/>
            <person name="Pagani I."/>
            <person name="Woyke T."/>
            <person name="Arkin A.P."/>
            <person name="Dehal P."/>
            <person name="Chivian D."/>
            <person name="Criddle C.S."/>
            <person name="Wu W."/>
            <person name="Chakraborty R."/>
            <person name="Hazen T.C."/>
            <person name="Fields M.W."/>
        </authorList>
    </citation>
    <scope>NUCLEOTIDE SEQUENCE [LARGE SCALE GENOMIC DNA]</scope>
    <source>
        <strain evidence="13">FW-101-2B</strain>
    </source>
</reference>
<dbReference type="GO" id="GO:0008379">
    <property type="term" value="F:thioredoxin peroxidase activity"/>
    <property type="evidence" value="ECO:0007669"/>
    <property type="project" value="TreeGrafter"/>
</dbReference>
<organism evidence="12 13">
    <name type="scientific">Solidesulfovibrio carbinoliphilus subsp. oakridgensis</name>
    <dbReference type="NCBI Taxonomy" id="694327"/>
    <lineage>
        <taxon>Bacteria</taxon>
        <taxon>Pseudomonadati</taxon>
        <taxon>Thermodesulfobacteriota</taxon>
        <taxon>Desulfovibrionia</taxon>
        <taxon>Desulfovibrionales</taxon>
        <taxon>Desulfovibrionaceae</taxon>
        <taxon>Solidesulfovibrio</taxon>
    </lineage>
</organism>
<keyword evidence="4 12" id="KW-0575">Peroxidase</keyword>
<dbReference type="Proteomes" id="UP000004662">
    <property type="component" value="Chromosome"/>
</dbReference>
<evidence type="ECO:0000256" key="1">
    <source>
        <dbReference type="ARBA" id="ARBA00011654"/>
    </source>
</evidence>
<keyword evidence="5" id="KW-0049">Antioxidant</keyword>
<evidence type="ECO:0000313" key="12">
    <source>
        <dbReference type="EMBL" id="EHJ47986.1"/>
    </source>
</evidence>
<dbReference type="EMBL" id="CM001368">
    <property type="protein sequence ID" value="EHJ47986.1"/>
    <property type="molecule type" value="Genomic_DNA"/>
</dbReference>
<dbReference type="PANTHER" id="PTHR10681">
    <property type="entry name" value="THIOREDOXIN PEROXIDASE"/>
    <property type="match status" value="1"/>
</dbReference>